<keyword evidence="2" id="KW-1185">Reference proteome</keyword>
<dbReference type="Proteomes" id="UP001549104">
    <property type="component" value="Unassembled WGS sequence"/>
</dbReference>
<gene>
    <name evidence="1" type="ORF">ABIC55_000173</name>
</gene>
<name>A0ABV2K1Z2_SPOPS</name>
<evidence type="ECO:0000313" key="2">
    <source>
        <dbReference type="Proteomes" id="UP001549104"/>
    </source>
</evidence>
<accession>A0ABV2K1Z2</accession>
<protein>
    <submittedName>
        <fullName evidence="1">Uncharacterized protein</fullName>
    </submittedName>
</protein>
<sequence>MKERFFWVALSLIGISWMLNSIYAYSKQLDEPIFLDHYIDAEYQDDFYMTFYYLTNKNNSSVVSSVSTGELIGYPEDSYFFDEQVQNNQVFNHHVLRSTNVRFNFDPTTHTENYSFTEIDVSFSDGNRITVPIGIVTIRPRVIEESPLEQVSSSGDGYHYRALEPLTIEMIKSSFQDVLQDNFFIKINSSSTPSLPERTYEKFLDQEWSRLPGLDLQNIQFPLNLKISKRISVYSQFAADFKAVLDVNIYISGTTESGKPFSTVGGLIVRPYLEQKDVNAIIKEKTKGDTNG</sequence>
<evidence type="ECO:0000313" key="1">
    <source>
        <dbReference type="EMBL" id="MET3655089.1"/>
    </source>
</evidence>
<organism evidence="1 2">
    <name type="scientific">Sporosarcina psychrophila</name>
    <name type="common">Bacillus psychrophilus</name>
    <dbReference type="NCBI Taxonomy" id="1476"/>
    <lineage>
        <taxon>Bacteria</taxon>
        <taxon>Bacillati</taxon>
        <taxon>Bacillota</taxon>
        <taxon>Bacilli</taxon>
        <taxon>Bacillales</taxon>
        <taxon>Caryophanaceae</taxon>
        <taxon>Sporosarcina</taxon>
    </lineage>
</organism>
<comment type="caution">
    <text evidence="1">The sequence shown here is derived from an EMBL/GenBank/DDBJ whole genome shotgun (WGS) entry which is preliminary data.</text>
</comment>
<dbReference type="RefSeq" id="WP_354311915.1">
    <property type="nucleotide sequence ID" value="NZ_JBEPME010000001.1"/>
</dbReference>
<proteinExistence type="predicted"/>
<reference evidence="1 2" key="1">
    <citation type="submission" date="2024-06" db="EMBL/GenBank/DDBJ databases">
        <title>Sorghum-associated microbial communities from plants grown in Nebraska, USA.</title>
        <authorList>
            <person name="Schachtman D."/>
        </authorList>
    </citation>
    <scope>NUCLEOTIDE SEQUENCE [LARGE SCALE GENOMIC DNA]</scope>
    <source>
        <strain evidence="1 2">1288</strain>
    </source>
</reference>
<dbReference type="EMBL" id="JBEPME010000001">
    <property type="protein sequence ID" value="MET3655089.1"/>
    <property type="molecule type" value="Genomic_DNA"/>
</dbReference>